<dbReference type="Proteomes" id="UP000186216">
    <property type="component" value="Unassembled WGS sequence"/>
</dbReference>
<dbReference type="Proteomes" id="UP001215549">
    <property type="component" value="Chromosome"/>
</dbReference>
<feature type="transmembrane region" description="Helical" evidence="1">
    <location>
        <begin position="50"/>
        <end position="73"/>
    </location>
</feature>
<sequence>MDIFDMLVWGGAALTLLGLAALLWCIVTVIRIRRAGLDENAFRARMQGILAVNMGALVISALGLMAVVLGIILG</sequence>
<evidence type="ECO:0000256" key="1">
    <source>
        <dbReference type="SAM" id="Phobius"/>
    </source>
</evidence>
<dbReference type="EMBL" id="FTOU01000004">
    <property type="protein sequence ID" value="SIS77855.1"/>
    <property type="molecule type" value="Genomic_DNA"/>
</dbReference>
<name>A0AA45W3S8_9RHOB</name>
<proteinExistence type="predicted"/>
<keyword evidence="5" id="KW-1185">Reference proteome</keyword>
<accession>A0AA45W3S8</accession>
<reference evidence="3 5" key="2">
    <citation type="submission" date="2021-01" db="EMBL/GenBank/DDBJ databases">
        <title>Biogeographic distribution of Paracoccus.</title>
        <authorList>
            <person name="Hollensteiner J."/>
            <person name="Leineberger J."/>
            <person name="Brinkhoff T."/>
            <person name="Daniel R."/>
        </authorList>
    </citation>
    <scope>NUCLEOTIDE SEQUENCE [LARGE SCALE GENOMIC DNA]</scope>
    <source>
        <strain evidence="3 5">DSM 18447</strain>
    </source>
</reference>
<evidence type="ECO:0000313" key="4">
    <source>
        <dbReference type="Proteomes" id="UP000186216"/>
    </source>
</evidence>
<dbReference type="RefSeq" id="WP_176011421.1">
    <property type="nucleotide sequence ID" value="NZ_CP067140.1"/>
</dbReference>
<evidence type="ECO:0000313" key="3">
    <source>
        <dbReference type="EMBL" id="WCR02591.1"/>
    </source>
</evidence>
<keyword evidence="1" id="KW-0472">Membrane</keyword>
<dbReference type="AlphaFoldDB" id="A0AA45W3S8"/>
<protein>
    <submittedName>
        <fullName evidence="2">Uncharacterized protein</fullName>
    </submittedName>
</protein>
<organism evidence="2 4">
    <name type="scientific">Paracoccus saliphilus</name>
    <dbReference type="NCBI Taxonomy" id="405559"/>
    <lineage>
        <taxon>Bacteria</taxon>
        <taxon>Pseudomonadati</taxon>
        <taxon>Pseudomonadota</taxon>
        <taxon>Alphaproteobacteria</taxon>
        <taxon>Rhodobacterales</taxon>
        <taxon>Paracoccaceae</taxon>
        <taxon>Paracoccus</taxon>
    </lineage>
</organism>
<keyword evidence="1" id="KW-1133">Transmembrane helix</keyword>
<gene>
    <name evidence="3" type="ORF">JHX88_17265</name>
    <name evidence="2" type="ORF">SAMN05421772_104227</name>
</gene>
<evidence type="ECO:0000313" key="2">
    <source>
        <dbReference type="EMBL" id="SIS77855.1"/>
    </source>
</evidence>
<feature type="transmembrane region" description="Helical" evidence="1">
    <location>
        <begin position="6"/>
        <end position="30"/>
    </location>
</feature>
<dbReference type="EMBL" id="CP067140">
    <property type="protein sequence ID" value="WCR02591.1"/>
    <property type="molecule type" value="Genomic_DNA"/>
</dbReference>
<evidence type="ECO:0000313" key="5">
    <source>
        <dbReference type="Proteomes" id="UP001215549"/>
    </source>
</evidence>
<keyword evidence="1" id="KW-0812">Transmembrane</keyword>
<reference evidence="2 4" key="1">
    <citation type="submission" date="2017-01" db="EMBL/GenBank/DDBJ databases">
        <authorList>
            <person name="Varghese N."/>
            <person name="Submissions S."/>
        </authorList>
    </citation>
    <scope>NUCLEOTIDE SEQUENCE [LARGE SCALE GENOMIC DNA]</scope>
    <source>
        <strain evidence="2 4">DSM 18447</strain>
    </source>
</reference>